<protein>
    <submittedName>
        <fullName evidence="1">8795_t:CDS:1</fullName>
    </submittedName>
</protein>
<feature type="non-terminal residue" evidence="1">
    <location>
        <position position="1"/>
    </location>
</feature>
<evidence type="ECO:0000313" key="2">
    <source>
        <dbReference type="Proteomes" id="UP000789901"/>
    </source>
</evidence>
<keyword evidence="2" id="KW-1185">Reference proteome</keyword>
<proteinExistence type="predicted"/>
<dbReference type="EMBL" id="CAJVQB010020170">
    <property type="protein sequence ID" value="CAG8793660.1"/>
    <property type="molecule type" value="Genomic_DNA"/>
</dbReference>
<organism evidence="1 2">
    <name type="scientific">Gigaspora margarita</name>
    <dbReference type="NCBI Taxonomy" id="4874"/>
    <lineage>
        <taxon>Eukaryota</taxon>
        <taxon>Fungi</taxon>
        <taxon>Fungi incertae sedis</taxon>
        <taxon>Mucoromycota</taxon>
        <taxon>Glomeromycotina</taxon>
        <taxon>Glomeromycetes</taxon>
        <taxon>Diversisporales</taxon>
        <taxon>Gigasporaceae</taxon>
        <taxon>Gigaspora</taxon>
    </lineage>
</organism>
<gene>
    <name evidence="1" type="ORF">GMARGA_LOCUS21642</name>
</gene>
<reference evidence="1 2" key="1">
    <citation type="submission" date="2021-06" db="EMBL/GenBank/DDBJ databases">
        <authorList>
            <person name="Kallberg Y."/>
            <person name="Tangrot J."/>
            <person name="Rosling A."/>
        </authorList>
    </citation>
    <scope>NUCLEOTIDE SEQUENCE [LARGE SCALE GENOMIC DNA]</scope>
    <source>
        <strain evidence="1 2">120-4 pot B 10/14</strain>
    </source>
</reference>
<accession>A0ABN7VR35</accession>
<name>A0ABN7VR35_GIGMA</name>
<evidence type="ECO:0000313" key="1">
    <source>
        <dbReference type="EMBL" id="CAG8793660.1"/>
    </source>
</evidence>
<dbReference type="Proteomes" id="UP000789901">
    <property type="component" value="Unassembled WGS sequence"/>
</dbReference>
<sequence>KYKNSEQEVPRERLNSYQNDKDLLDNVQNLFNYGYDYEYDYQNGVRIDNSKYKASEYNQALTSISLGLSYFYQNGINRQSISISYQKSTKISSTCPLVRL</sequence>
<comment type="caution">
    <text evidence="1">The sequence shown here is derived from an EMBL/GenBank/DDBJ whole genome shotgun (WGS) entry which is preliminary data.</text>
</comment>